<dbReference type="EMBL" id="CM042884">
    <property type="protein sequence ID" value="KAI4369185.1"/>
    <property type="molecule type" value="Genomic_DNA"/>
</dbReference>
<gene>
    <name evidence="1" type="ORF">MLD38_017661</name>
</gene>
<sequence length="80" mass="8905">MGCHERPMTANWYSSSWRSPLEFEHFHLSGGTSTLSPPYEGAAIEKRRATKAASNTIPANFCFLLVLGVPTAFWRGPLFC</sequence>
<dbReference type="Proteomes" id="UP001057402">
    <property type="component" value="Chromosome 5"/>
</dbReference>
<evidence type="ECO:0000313" key="2">
    <source>
        <dbReference type="Proteomes" id="UP001057402"/>
    </source>
</evidence>
<evidence type="ECO:0000313" key="1">
    <source>
        <dbReference type="EMBL" id="KAI4369185.1"/>
    </source>
</evidence>
<reference evidence="2" key="1">
    <citation type="journal article" date="2023" name="Front. Plant Sci.">
        <title>Chromosomal-level genome assembly of Melastoma candidum provides insights into trichome evolution.</title>
        <authorList>
            <person name="Zhong Y."/>
            <person name="Wu W."/>
            <person name="Sun C."/>
            <person name="Zou P."/>
            <person name="Liu Y."/>
            <person name="Dai S."/>
            <person name="Zhou R."/>
        </authorList>
    </citation>
    <scope>NUCLEOTIDE SEQUENCE [LARGE SCALE GENOMIC DNA]</scope>
</reference>
<organism evidence="1 2">
    <name type="scientific">Melastoma candidum</name>
    <dbReference type="NCBI Taxonomy" id="119954"/>
    <lineage>
        <taxon>Eukaryota</taxon>
        <taxon>Viridiplantae</taxon>
        <taxon>Streptophyta</taxon>
        <taxon>Embryophyta</taxon>
        <taxon>Tracheophyta</taxon>
        <taxon>Spermatophyta</taxon>
        <taxon>Magnoliopsida</taxon>
        <taxon>eudicotyledons</taxon>
        <taxon>Gunneridae</taxon>
        <taxon>Pentapetalae</taxon>
        <taxon>rosids</taxon>
        <taxon>malvids</taxon>
        <taxon>Myrtales</taxon>
        <taxon>Melastomataceae</taxon>
        <taxon>Melastomatoideae</taxon>
        <taxon>Melastomateae</taxon>
        <taxon>Melastoma</taxon>
    </lineage>
</organism>
<accession>A0ACB9QRV6</accession>
<comment type="caution">
    <text evidence="1">The sequence shown here is derived from an EMBL/GenBank/DDBJ whole genome shotgun (WGS) entry which is preliminary data.</text>
</comment>
<proteinExistence type="predicted"/>
<keyword evidence="2" id="KW-1185">Reference proteome</keyword>
<protein>
    <submittedName>
        <fullName evidence="1">Uncharacterized protein</fullName>
    </submittedName>
</protein>
<name>A0ACB9QRV6_9MYRT</name>